<reference evidence="2" key="1">
    <citation type="submission" date="2016-10" db="EMBL/GenBank/DDBJ databases">
        <authorList>
            <person name="Varghese N."/>
            <person name="Submissions S."/>
        </authorList>
    </citation>
    <scope>NUCLEOTIDE SEQUENCE [LARGE SCALE GENOMIC DNA]</scope>
    <source>
        <strain evidence="2">CGMCC 4.3530</strain>
    </source>
</reference>
<organism evidence="1 2">
    <name type="scientific">Saccharopolyspora shandongensis</name>
    <dbReference type="NCBI Taxonomy" id="418495"/>
    <lineage>
        <taxon>Bacteria</taxon>
        <taxon>Bacillati</taxon>
        <taxon>Actinomycetota</taxon>
        <taxon>Actinomycetes</taxon>
        <taxon>Pseudonocardiales</taxon>
        <taxon>Pseudonocardiaceae</taxon>
        <taxon>Saccharopolyspora</taxon>
    </lineage>
</organism>
<accession>A0A1H3QXP6</accession>
<dbReference type="RefSeq" id="WP_093274829.1">
    <property type="nucleotide sequence ID" value="NZ_FNOK01000050.1"/>
</dbReference>
<evidence type="ECO:0000313" key="2">
    <source>
        <dbReference type="Proteomes" id="UP000199529"/>
    </source>
</evidence>
<evidence type="ECO:0008006" key="3">
    <source>
        <dbReference type="Google" id="ProtNLM"/>
    </source>
</evidence>
<protein>
    <recommendedName>
        <fullName evidence="3">V-type ATPase subunit</fullName>
    </recommendedName>
</protein>
<keyword evidence="2" id="KW-1185">Reference proteome</keyword>
<name>A0A1H3QXP6_9PSEU</name>
<gene>
    <name evidence="1" type="ORF">SAMN05216215_105038</name>
</gene>
<dbReference type="Proteomes" id="UP000199529">
    <property type="component" value="Unassembled WGS sequence"/>
</dbReference>
<proteinExistence type="predicted"/>
<dbReference type="STRING" id="418495.SAMN05216215_105038"/>
<dbReference type="EMBL" id="FNOK01000050">
    <property type="protein sequence ID" value="SDZ18023.1"/>
    <property type="molecule type" value="Genomic_DNA"/>
</dbReference>
<dbReference type="OrthoDB" id="4930678at2"/>
<dbReference type="AlphaFoldDB" id="A0A1H3QXP6"/>
<evidence type="ECO:0000313" key="1">
    <source>
        <dbReference type="EMBL" id="SDZ18023.1"/>
    </source>
</evidence>
<sequence length="307" mass="32467">MSARWSAGCVRARSLLNRRLGIGGAREVAACSSLSEALHVLAAGPYHQEVRPGQLLEDAERAVAATVLWHLRVLAGWQPHEGAELVRTLAGWFEVTNVVEQTRVGEAEALPDPYHLGALAVSWPRLANAETADELRRALAASPWGDPGGSTALSVAVGMQLAWAVRVAVRVPQAQTWAAGGAALLVARERFLGDCPLAEAAARRAAVLLGAAALDAASLSDFRDRLPGEARWSLSGVAEPGGLWRAEAAWWARVDSDARRLVRSSGFGPDPVVGCIALLGVDARRVRIALELAARGGRPLEAFDVVA</sequence>